<dbReference type="InterPro" id="IPR053926">
    <property type="entry name" value="RecX_HTH_1st"/>
</dbReference>
<protein>
    <recommendedName>
        <fullName evidence="2">RecX first three-helical domain-containing protein</fullName>
    </recommendedName>
</protein>
<proteinExistence type="predicted"/>
<comment type="caution">
    <text evidence="3">The sequence shown here is derived from an EMBL/GenBank/DDBJ whole genome shotgun (WGS) entry which is preliminary data.</text>
</comment>
<dbReference type="Proteomes" id="UP000308978">
    <property type="component" value="Unassembled WGS sequence"/>
</dbReference>
<reference evidence="3 4" key="1">
    <citation type="submission" date="2019-04" db="EMBL/GenBank/DDBJ databases">
        <title>Microbes associate with the intestines of laboratory mice.</title>
        <authorList>
            <person name="Navarre W."/>
            <person name="Wong E."/>
            <person name="Huang K.C."/>
            <person name="Tropini C."/>
            <person name="Ng K."/>
            <person name="Yu B."/>
        </authorList>
    </citation>
    <scope>NUCLEOTIDE SEQUENCE [LARGE SCALE GENOMIC DNA]</scope>
    <source>
        <strain evidence="3 4">NM80_B27</strain>
    </source>
</reference>
<dbReference type="InterPro" id="IPR036388">
    <property type="entry name" value="WH-like_DNA-bd_sf"/>
</dbReference>
<sequence>MAARSDILSQLRAAVEAIEAGQDEPEGVASRTSQCAPAPSGHLDPGYEEALCDDRGDRLGNSAETEKKTAEAAFRKILRWASARERSSAYVRERLLKDEYPPEVVEEALKRAVRVRAIDDRRYGDALIRAKLSAGRGLRDAESEIEKLGIDPSSLAAWQEHTARGLDAEVDRALALLRRRPPRAKRAREAAFRKLVTQGFDTDVAVTAARRWSEEAGVR</sequence>
<name>A0A4S4G630_9ACTN</name>
<dbReference type="AlphaFoldDB" id="A0A4S4G630"/>
<dbReference type="RefSeq" id="WP_136433093.1">
    <property type="nucleotide sequence ID" value="NZ_SSTJ01000002.1"/>
</dbReference>
<organism evidence="3 4">
    <name type="scientific">Adlercreutzia caecimuris</name>
    <dbReference type="NCBI Taxonomy" id="671266"/>
    <lineage>
        <taxon>Bacteria</taxon>
        <taxon>Bacillati</taxon>
        <taxon>Actinomycetota</taxon>
        <taxon>Coriobacteriia</taxon>
        <taxon>Eggerthellales</taxon>
        <taxon>Eggerthellaceae</taxon>
        <taxon>Adlercreutzia</taxon>
    </lineage>
</organism>
<dbReference type="Gene3D" id="1.10.10.10">
    <property type="entry name" value="Winged helix-like DNA-binding domain superfamily/Winged helix DNA-binding domain"/>
    <property type="match status" value="1"/>
</dbReference>
<feature type="region of interest" description="Disordered" evidence="1">
    <location>
        <begin position="20"/>
        <end position="66"/>
    </location>
</feature>
<gene>
    <name evidence="3" type="ORF">E5986_02605</name>
</gene>
<feature type="domain" description="RecX first three-helical" evidence="2">
    <location>
        <begin position="73"/>
        <end position="111"/>
    </location>
</feature>
<dbReference type="Pfam" id="PF21982">
    <property type="entry name" value="RecX_HTH1"/>
    <property type="match status" value="1"/>
</dbReference>
<dbReference type="EMBL" id="SSTJ01000002">
    <property type="protein sequence ID" value="THG38328.1"/>
    <property type="molecule type" value="Genomic_DNA"/>
</dbReference>
<evidence type="ECO:0000313" key="4">
    <source>
        <dbReference type="Proteomes" id="UP000308978"/>
    </source>
</evidence>
<evidence type="ECO:0000259" key="2">
    <source>
        <dbReference type="Pfam" id="PF21982"/>
    </source>
</evidence>
<accession>A0A4S4G630</accession>
<evidence type="ECO:0000256" key="1">
    <source>
        <dbReference type="SAM" id="MobiDB-lite"/>
    </source>
</evidence>
<evidence type="ECO:0000313" key="3">
    <source>
        <dbReference type="EMBL" id="THG38328.1"/>
    </source>
</evidence>
<feature type="compositionally biased region" description="Basic and acidic residues" evidence="1">
    <location>
        <begin position="52"/>
        <end position="66"/>
    </location>
</feature>